<dbReference type="AlphaFoldDB" id="A0A7G8BE22"/>
<sequence>MADTILVIAEQREGKLNRVSFETIAAAQAISKETGWAVEVVLAGSGVGSLAQELAAKAVARVYALEAPVLAAYTSDAYVFALKHFIADKQPKLVLFPHTYQVRDFAPRLALALGQTLISDAIGYKYENGKLLFTRQMFQGKFAADVSFGSDGPWLATFQIGAFRGDQAEAGSAPVENVTSAVADGAARVTPHEVFQEAKQAVDLSQSEVIVAVGRGIKEQKNLALAEELAKALGGEVAASRPICDNGWLPLERQIGSSGQTVAPKLYVALGISGAIQHIVGMKGSRTIVAVNKDPEAPIFEIADVGVVGNLFDVVPALTEEIKKANA</sequence>
<gene>
    <name evidence="8" type="ORF">H7849_16925</name>
</gene>
<dbReference type="KEGG" id="adin:H7849_16925"/>
<proteinExistence type="inferred from homology"/>
<dbReference type="EMBL" id="CP060394">
    <property type="protein sequence ID" value="QNI30792.1"/>
    <property type="molecule type" value="Genomic_DNA"/>
</dbReference>
<dbReference type="Pfam" id="PF01012">
    <property type="entry name" value="ETF"/>
    <property type="match status" value="1"/>
</dbReference>
<dbReference type="RefSeq" id="WP_186740905.1">
    <property type="nucleotide sequence ID" value="NZ_CP060394.1"/>
</dbReference>
<evidence type="ECO:0000313" key="9">
    <source>
        <dbReference type="Proteomes" id="UP000515312"/>
    </source>
</evidence>
<reference evidence="8 9" key="1">
    <citation type="submission" date="2020-08" db="EMBL/GenBank/DDBJ databases">
        <title>Edaphobacter telluris sp. nov. and Acidobacterium dinghuensis sp. nov., two acidobacteria isolated from forest soil.</title>
        <authorList>
            <person name="Fu J."/>
            <person name="Qiu L."/>
        </authorList>
    </citation>
    <scope>NUCLEOTIDE SEQUENCE [LARGE SCALE GENOMIC DNA]</scope>
    <source>
        <strain evidence="8">4Y35</strain>
    </source>
</reference>
<dbReference type="InterPro" id="IPR014729">
    <property type="entry name" value="Rossmann-like_a/b/a_fold"/>
</dbReference>
<dbReference type="InterPro" id="IPR001308">
    <property type="entry name" value="ETF_a/FixB"/>
</dbReference>
<evidence type="ECO:0000256" key="4">
    <source>
        <dbReference type="ARBA" id="ARBA00022827"/>
    </source>
</evidence>
<dbReference type="PIRSF" id="PIRSF000089">
    <property type="entry name" value="Electra_flavoP_a"/>
    <property type="match status" value="1"/>
</dbReference>
<organism evidence="8 9">
    <name type="scientific">Alloacidobacterium dinghuense</name>
    <dbReference type="NCBI Taxonomy" id="2763107"/>
    <lineage>
        <taxon>Bacteria</taxon>
        <taxon>Pseudomonadati</taxon>
        <taxon>Acidobacteriota</taxon>
        <taxon>Terriglobia</taxon>
        <taxon>Terriglobales</taxon>
        <taxon>Acidobacteriaceae</taxon>
        <taxon>Alloacidobacterium</taxon>
    </lineage>
</organism>
<keyword evidence="4 6" id="KW-0274">FAD</keyword>
<dbReference type="FunFam" id="3.40.50.1220:FF:000004">
    <property type="entry name" value="Electron transfer flavoprotein"/>
    <property type="match status" value="1"/>
</dbReference>
<dbReference type="GO" id="GO:0009055">
    <property type="term" value="F:electron transfer activity"/>
    <property type="evidence" value="ECO:0007669"/>
    <property type="project" value="InterPro"/>
</dbReference>
<comment type="cofactor">
    <cofactor evidence="6">
        <name>FAD</name>
        <dbReference type="ChEBI" id="CHEBI:57692"/>
    </cofactor>
    <text evidence="6">Binds 1 FAD per dimer.</text>
</comment>
<dbReference type="Gene3D" id="3.40.50.1220">
    <property type="entry name" value="TPP-binding domain"/>
    <property type="match status" value="1"/>
</dbReference>
<feature type="binding site" evidence="6">
    <location>
        <position position="292"/>
    </location>
    <ligand>
        <name>FAD</name>
        <dbReference type="ChEBI" id="CHEBI:57692"/>
    </ligand>
</feature>
<dbReference type="Pfam" id="PF00766">
    <property type="entry name" value="ETF_alpha"/>
    <property type="match status" value="1"/>
</dbReference>
<feature type="binding site" evidence="6">
    <location>
        <position position="215"/>
    </location>
    <ligand>
        <name>FAD</name>
        <dbReference type="ChEBI" id="CHEBI:57692"/>
    </ligand>
</feature>
<dbReference type="PROSITE" id="PS00696">
    <property type="entry name" value="ETF_ALPHA"/>
    <property type="match status" value="1"/>
</dbReference>
<dbReference type="PANTHER" id="PTHR43153">
    <property type="entry name" value="ELECTRON TRANSFER FLAVOPROTEIN ALPHA"/>
    <property type="match status" value="1"/>
</dbReference>
<dbReference type="InterPro" id="IPR033947">
    <property type="entry name" value="ETF_alpha_N"/>
</dbReference>
<protein>
    <submittedName>
        <fullName evidence="8">Electron transfer flavoprotein subunit alpha/FixB family protein</fullName>
    </submittedName>
</protein>
<evidence type="ECO:0000256" key="1">
    <source>
        <dbReference type="ARBA" id="ARBA00005817"/>
    </source>
</evidence>
<dbReference type="InterPro" id="IPR014731">
    <property type="entry name" value="ETF_asu_C"/>
</dbReference>
<feature type="binding site" evidence="6">
    <location>
        <begin position="240"/>
        <end position="241"/>
    </location>
    <ligand>
        <name>FAD</name>
        <dbReference type="ChEBI" id="CHEBI:57692"/>
    </ligand>
</feature>
<dbReference type="PANTHER" id="PTHR43153:SF1">
    <property type="entry name" value="ELECTRON TRANSFER FLAVOPROTEIN SUBUNIT ALPHA, MITOCHONDRIAL"/>
    <property type="match status" value="1"/>
</dbReference>
<keyword evidence="5" id="KW-0249">Electron transport</keyword>
<dbReference type="Proteomes" id="UP000515312">
    <property type="component" value="Chromosome"/>
</dbReference>
<dbReference type="SMART" id="SM00893">
    <property type="entry name" value="ETF"/>
    <property type="match status" value="1"/>
</dbReference>
<keyword evidence="9" id="KW-1185">Reference proteome</keyword>
<evidence type="ECO:0000256" key="5">
    <source>
        <dbReference type="ARBA" id="ARBA00022982"/>
    </source>
</evidence>
<dbReference type="InterPro" id="IPR018206">
    <property type="entry name" value="ETF_asu_C_CS"/>
</dbReference>
<evidence type="ECO:0000256" key="3">
    <source>
        <dbReference type="ARBA" id="ARBA00022630"/>
    </source>
</evidence>
<dbReference type="Gene3D" id="3.40.50.620">
    <property type="entry name" value="HUPs"/>
    <property type="match status" value="1"/>
</dbReference>
<name>A0A7G8BE22_9BACT</name>
<dbReference type="GO" id="GO:0050660">
    <property type="term" value="F:flavin adenine dinucleotide binding"/>
    <property type="evidence" value="ECO:0007669"/>
    <property type="project" value="InterPro"/>
</dbReference>
<keyword evidence="3" id="KW-0285">Flavoprotein</keyword>
<evidence type="ECO:0000313" key="8">
    <source>
        <dbReference type="EMBL" id="QNI30792.1"/>
    </source>
</evidence>
<keyword evidence="2" id="KW-0813">Transport</keyword>
<dbReference type="SUPFAM" id="SSF52467">
    <property type="entry name" value="DHS-like NAD/FAD-binding domain"/>
    <property type="match status" value="1"/>
</dbReference>
<dbReference type="InterPro" id="IPR014730">
    <property type="entry name" value="ETF_a/b_N"/>
</dbReference>
<dbReference type="SUPFAM" id="SSF52402">
    <property type="entry name" value="Adenine nucleotide alpha hydrolases-like"/>
    <property type="match status" value="1"/>
</dbReference>
<dbReference type="InterPro" id="IPR029035">
    <property type="entry name" value="DHS-like_NAD/FAD-binding_dom"/>
</dbReference>
<feature type="binding site" evidence="6">
    <location>
        <begin position="271"/>
        <end position="278"/>
    </location>
    <ligand>
        <name>FAD</name>
        <dbReference type="ChEBI" id="CHEBI:57692"/>
    </ligand>
</feature>
<feature type="domain" description="Electron transfer flavoprotein alpha/beta-subunit N-terminal" evidence="7">
    <location>
        <begin position="5"/>
        <end position="191"/>
    </location>
</feature>
<evidence type="ECO:0000256" key="6">
    <source>
        <dbReference type="PIRSR" id="PIRSR000089-1"/>
    </source>
</evidence>
<dbReference type="CDD" id="cd01715">
    <property type="entry name" value="ETF_alpha"/>
    <property type="match status" value="1"/>
</dbReference>
<evidence type="ECO:0000256" key="2">
    <source>
        <dbReference type="ARBA" id="ARBA00022448"/>
    </source>
</evidence>
<feature type="binding site" evidence="6">
    <location>
        <begin position="254"/>
        <end position="258"/>
    </location>
    <ligand>
        <name>FAD</name>
        <dbReference type="ChEBI" id="CHEBI:57692"/>
    </ligand>
</feature>
<comment type="similarity">
    <text evidence="1">Belongs to the ETF alpha-subunit/FixB family.</text>
</comment>
<accession>A0A7G8BE22</accession>
<dbReference type="GO" id="GO:0033539">
    <property type="term" value="P:fatty acid beta-oxidation using acyl-CoA dehydrogenase"/>
    <property type="evidence" value="ECO:0007669"/>
    <property type="project" value="TreeGrafter"/>
</dbReference>
<evidence type="ECO:0000259" key="7">
    <source>
        <dbReference type="SMART" id="SM00893"/>
    </source>
</evidence>